<organism evidence="2 3">
    <name type="scientific">SAR324 cluster bacterium</name>
    <dbReference type="NCBI Taxonomy" id="2024889"/>
    <lineage>
        <taxon>Bacteria</taxon>
        <taxon>Deltaproteobacteria</taxon>
        <taxon>SAR324 cluster</taxon>
    </lineage>
</organism>
<reference evidence="3" key="1">
    <citation type="submission" date="2017-08" db="EMBL/GenBank/DDBJ databases">
        <title>A dynamic microbial community with high functional redundancy inhabits the cold, oxic subseafloor aquifer.</title>
        <authorList>
            <person name="Tully B.J."/>
            <person name="Wheat C.G."/>
            <person name="Glazer B.T."/>
            <person name="Huber J.A."/>
        </authorList>
    </citation>
    <scope>NUCLEOTIDE SEQUENCE [LARGE SCALE GENOMIC DNA]</scope>
</reference>
<protein>
    <recommendedName>
        <fullName evidence="4">BACON domain-containing protein</fullName>
    </recommendedName>
</protein>
<dbReference type="Proteomes" id="UP000218113">
    <property type="component" value="Unassembled WGS sequence"/>
</dbReference>
<dbReference type="EMBL" id="NVSR01000126">
    <property type="protein sequence ID" value="PCI24207.1"/>
    <property type="molecule type" value="Genomic_DNA"/>
</dbReference>
<name>A0A2A4STW2_9DELT</name>
<evidence type="ECO:0000313" key="2">
    <source>
        <dbReference type="EMBL" id="PCI24207.1"/>
    </source>
</evidence>
<gene>
    <name evidence="2" type="ORF">COB67_11850</name>
</gene>
<dbReference type="Gene3D" id="2.60.40.1080">
    <property type="match status" value="1"/>
</dbReference>
<keyword evidence="1" id="KW-0732">Signal</keyword>
<feature type="signal peptide" evidence="1">
    <location>
        <begin position="1"/>
        <end position="26"/>
    </location>
</feature>
<comment type="caution">
    <text evidence="2">The sequence shown here is derived from an EMBL/GenBank/DDBJ whole genome shotgun (WGS) entry which is preliminary data.</text>
</comment>
<evidence type="ECO:0000256" key="1">
    <source>
        <dbReference type="SAM" id="SignalP"/>
    </source>
</evidence>
<dbReference type="PROSITE" id="PS51257">
    <property type="entry name" value="PROKAR_LIPOPROTEIN"/>
    <property type="match status" value="1"/>
</dbReference>
<feature type="chain" id="PRO_5012065403" description="BACON domain-containing protein" evidence="1">
    <location>
        <begin position="27"/>
        <end position="141"/>
    </location>
</feature>
<evidence type="ECO:0000313" key="3">
    <source>
        <dbReference type="Proteomes" id="UP000218113"/>
    </source>
</evidence>
<evidence type="ECO:0008006" key="4">
    <source>
        <dbReference type="Google" id="ProtNLM"/>
    </source>
</evidence>
<proteinExistence type="predicted"/>
<dbReference type="AlphaFoldDB" id="A0A2A4STW2"/>
<accession>A0A2A4STW2</accession>
<sequence length="141" mass="15676">MYSIKRPHNFAFLLITLACLFFSSCKDDLHELESITVSPTEKSQSKSENKGYLDYTATGHYSDDKTEDITESVTWVVKSTDPTKAIATVFSSENPGRLFLNTVATVEITAKIEDTRTTSSTSSSTSTTKYIQESILLEIID</sequence>